<dbReference type="AlphaFoldDB" id="A0A1H0XZQ8"/>
<feature type="domain" description="Glycosyl hydrolase-like 10" evidence="3">
    <location>
        <begin position="30"/>
        <end position="333"/>
    </location>
</feature>
<dbReference type="EMBL" id="FNKD01000001">
    <property type="protein sequence ID" value="SDQ08166.1"/>
    <property type="molecule type" value="Genomic_DNA"/>
</dbReference>
<dbReference type="Proteomes" id="UP000199444">
    <property type="component" value="Unassembled WGS sequence"/>
</dbReference>
<dbReference type="PANTHER" id="PTHR43405">
    <property type="entry name" value="GLYCOSYL HYDROLASE DIGH"/>
    <property type="match status" value="1"/>
</dbReference>
<dbReference type="PANTHER" id="PTHR43405:SF1">
    <property type="entry name" value="GLYCOSYL HYDROLASE DIGH"/>
    <property type="match status" value="1"/>
</dbReference>
<dbReference type="SUPFAM" id="SSF51445">
    <property type="entry name" value="(Trans)glycosidases"/>
    <property type="match status" value="1"/>
</dbReference>
<dbReference type="Pfam" id="PF02638">
    <property type="entry name" value="GHL10"/>
    <property type="match status" value="1"/>
</dbReference>
<protein>
    <submittedName>
        <fullName evidence="4">Uncharacterized lipoprotein YddW, UPF0748 family</fullName>
    </submittedName>
</protein>
<dbReference type="RefSeq" id="WP_092491206.1">
    <property type="nucleotide sequence ID" value="NZ_FNKD01000001.1"/>
</dbReference>
<sequence length="505" mass="56557">MRKWLVLPMVILMVISLVPAVGQAEEQPEEFRAIWVDAFHDGIKTPEQVDKLVQDVQEANANAVVVQVRRRGDSYFNKSLEPRSQDPALESDFDALEYLIEKAHQADIEVHAWLTTLPIWNSLYPPESEEHAFNQHGPSASGEDYWLTESISGDNRSGADYILDPGHPDAADYTADQYVNVVKEYDVDGVHLDLVRYTDPTWGYNPTSVDRYLTQTGTEDVPEPENPQWKDWRRQQVNNLVRQVYLRSIAEDPGVKVSAAVIAWGKGPETMEEYKQSAPYSTVLQDWNGWLEEGIVDLAIPMNYDREHVPLQKAWYDLWIEWEKNHQYDRQVAAGPGSFINTIEGTLAQINRALQPSAEGNRLAGVSLYSYASTNNSGIENDTFFQALSEESEYGEPVFSEPAAIPDMPWKTNPTKGHLMGYLMDEDGDPVDNGKVVLRGSKGKTYQFETDGNGFFGLTDLPDGHYVAQIDGETGEGAAKPLDIEAGVVTETELQVKAVPQSSNN</sequence>
<dbReference type="InterPro" id="IPR003790">
    <property type="entry name" value="GHL10"/>
</dbReference>
<feature type="chain" id="PRO_5011518618" evidence="2">
    <location>
        <begin position="25"/>
        <end position="505"/>
    </location>
</feature>
<dbReference type="InterPro" id="IPR017853">
    <property type="entry name" value="GH"/>
</dbReference>
<accession>A0A1H0XZQ8</accession>
<keyword evidence="5" id="KW-1185">Reference proteome</keyword>
<dbReference type="SUPFAM" id="SSF49478">
    <property type="entry name" value="Cna protein B-type domain"/>
    <property type="match status" value="1"/>
</dbReference>
<evidence type="ECO:0000256" key="2">
    <source>
        <dbReference type="SAM" id="SignalP"/>
    </source>
</evidence>
<gene>
    <name evidence="4" type="ORF">SAMN05216231_0318</name>
</gene>
<reference evidence="4 5" key="1">
    <citation type="submission" date="2016-10" db="EMBL/GenBank/DDBJ databases">
        <authorList>
            <person name="de Groot N.N."/>
        </authorList>
    </citation>
    <scope>NUCLEOTIDE SEQUENCE [LARGE SCALE GENOMIC DNA]</scope>
    <source>
        <strain evidence="4 5">CGMCC 1.10449</strain>
    </source>
</reference>
<proteinExistence type="predicted"/>
<name>A0A1H0XZQ8_9BACI</name>
<organism evidence="4 5">
    <name type="scientific">Virgibacillus salinus</name>
    <dbReference type="NCBI Taxonomy" id="553311"/>
    <lineage>
        <taxon>Bacteria</taxon>
        <taxon>Bacillati</taxon>
        <taxon>Bacillota</taxon>
        <taxon>Bacilli</taxon>
        <taxon>Bacillales</taxon>
        <taxon>Bacillaceae</taxon>
        <taxon>Virgibacillus</taxon>
    </lineage>
</organism>
<evidence type="ECO:0000256" key="1">
    <source>
        <dbReference type="ARBA" id="ARBA00022729"/>
    </source>
</evidence>
<dbReference type="Gene3D" id="3.20.20.80">
    <property type="entry name" value="Glycosidases"/>
    <property type="match status" value="1"/>
</dbReference>
<dbReference type="STRING" id="553311.SAMN05216231_0318"/>
<dbReference type="InterPro" id="IPR052177">
    <property type="entry name" value="Divisome_Glycosyl_Hydrolase"/>
</dbReference>
<keyword evidence="1 2" id="KW-0732">Signal</keyword>
<evidence type="ECO:0000313" key="4">
    <source>
        <dbReference type="EMBL" id="SDQ08166.1"/>
    </source>
</evidence>
<keyword evidence="4" id="KW-0449">Lipoprotein</keyword>
<evidence type="ECO:0000313" key="5">
    <source>
        <dbReference type="Proteomes" id="UP000199444"/>
    </source>
</evidence>
<feature type="signal peptide" evidence="2">
    <location>
        <begin position="1"/>
        <end position="24"/>
    </location>
</feature>
<evidence type="ECO:0000259" key="3">
    <source>
        <dbReference type="Pfam" id="PF02638"/>
    </source>
</evidence>